<comment type="caution">
    <text evidence="2">The sequence shown here is derived from an EMBL/GenBank/DDBJ whole genome shotgun (WGS) entry which is preliminary data.</text>
</comment>
<organism evidence="2 3">
    <name type="scientific">Ponticaulis profundi</name>
    <dbReference type="NCBI Taxonomy" id="2665222"/>
    <lineage>
        <taxon>Bacteria</taxon>
        <taxon>Pseudomonadati</taxon>
        <taxon>Pseudomonadota</taxon>
        <taxon>Alphaproteobacteria</taxon>
        <taxon>Hyphomonadales</taxon>
        <taxon>Hyphomonadaceae</taxon>
        <taxon>Ponticaulis</taxon>
    </lineage>
</organism>
<sequence length="247" mass="26463">MVRIEMKWSLLNCGRLFPAAIMSLSFGVPPASSQSEVIAIDNFEEHLSDFVPMSGHLFVGLGLVMASEMSGSFQISDLQLRSAASGQPSCLLLTSRDGRYVASGSVPSSATHYAPVKPPSERGWSYQEPLKEYDRDDIAGMVFDAESCSLASAKTAIPIKLSTEPDTLIVQVNSQRATNVQSKAVRPDSSTVDGECSKKSEGSSRAFDTVCRFDLGKVGVGNLEVFIRRVPRSGPPRVDQIGVSVGG</sequence>
<dbReference type="RefSeq" id="WP_377380755.1">
    <property type="nucleotide sequence ID" value="NZ_JBHSSW010000066.1"/>
</dbReference>
<feature type="region of interest" description="Disordered" evidence="1">
    <location>
        <begin position="182"/>
        <end position="202"/>
    </location>
</feature>
<proteinExistence type="predicted"/>
<feature type="compositionally biased region" description="Polar residues" evidence="1">
    <location>
        <begin position="182"/>
        <end position="192"/>
    </location>
</feature>
<name>A0ABW1SE92_9PROT</name>
<dbReference type="Proteomes" id="UP001596303">
    <property type="component" value="Unassembled WGS sequence"/>
</dbReference>
<evidence type="ECO:0000313" key="2">
    <source>
        <dbReference type="EMBL" id="MFC6199593.1"/>
    </source>
</evidence>
<protein>
    <submittedName>
        <fullName evidence="2">Uncharacterized protein</fullName>
    </submittedName>
</protein>
<evidence type="ECO:0000313" key="3">
    <source>
        <dbReference type="Proteomes" id="UP001596303"/>
    </source>
</evidence>
<keyword evidence="3" id="KW-1185">Reference proteome</keyword>
<reference evidence="3" key="1">
    <citation type="journal article" date="2019" name="Int. J. Syst. Evol. Microbiol.">
        <title>The Global Catalogue of Microorganisms (GCM) 10K type strain sequencing project: providing services to taxonomists for standard genome sequencing and annotation.</title>
        <authorList>
            <consortium name="The Broad Institute Genomics Platform"/>
            <consortium name="The Broad Institute Genome Sequencing Center for Infectious Disease"/>
            <person name="Wu L."/>
            <person name="Ma J."/>
        </authorList>
    </citation>
    <scope>NUCLEOTIDE SEQUENCE [LARGE SCALE GENOMIC DNA]</scope>
    <source>
        <strain evidence="3">CGMCC-1.15741</strain>
    </source>
</reference>
<gene>
    <name evidence="2" type="ORF">ACFQDM_16045</name>
</gene>
<accession>A0ABW1SE92</accession>
<dbReference type="EMBL" id="JBHSSW010000066">
    <property type="protein sequence ID" value="MFC6199593.1"/>
    <property type="molecule type" value="Genomic_DNA"/>
</dbReference>
<evidence type="ECO:0000256" key="1">
    <source>
        <dbReference type="SAM" id="MobiDB-lite"/>
    </source>
</evidence>